<organism evidence="3 4">
    <name type="scientific">Halopseudomonas salegens</name>
    <dbReference type="NCBI Taxonomy" id="1434072"/>
    <lineage>
        <taxon>Bacteria</taxon>
        <taxon>Pseudomonadati</taxon>
        <taxon>Pseudomonadota</taxon>
        <taxon>Gammaproteobacteria</taxon>
        <taxon>Pseudomonadales</taxon>
        <taxon>Pseudomonadaceae</taxon>
        <taxon>Halopseudomonas</taxon>
    </lineage>
</organism>
<feature type="transmembrane region" description="Helical" evidence="1">
    <location>
        <begin position="176"/>
        <end position="199"/>
    </location>
</feature>
<dbReference type="EMBL" id="LT629787">
    <property type="protein sequence ID" value="SDT91507.1"/>
    <property type="molecule type" value="Genomic_DNA"/>
</dbReference>
<evidence type="ECO:0000313" key="4">
    <source>
        <dbReference type="Proteomes" id="UP000243924"/>
    </source>
</evidence>
<evidence type="ECO:0000259" key="2">
    <source>
        <dbReference type="Pfam" id="PF01578"/>
    </source>
</evidence>
<feature type="transmembrane region" description="Helical" evidence="1">
    <location>
        <begin position="239"/>
        <end position="256"/>
    </location>
</feature>
<name>A0A1H2E8S4_9GAMM</name>
<dbReference type="GO" id="GO:0005886">
    <property type="term" value="C:plasma membrane"/>
    <property type="evidence" value="ECO:0007669"/>
    <property type="project" value="TreeGrafter"/>
</dbReference>
<dbReference type="InterPro" id="IPR002541">
    <property type="entry name" value="Cyt_c_assembly"/>
</dbReference>
<keyword evidence="1" id="KW-0812">Transmembrane</keyword>
<feature type="transmembrane region" description="Helical" evidence="1">
    <location>
        <begin position="89"/>
        <end position="108"/>
    </location>
</feature>
<dbReference type="OrthoDB" id="9780793at2"/>
<reference evidence="4" key="1">
    <citation type="submission" date="2016-10" db="EMBL/GenBank/DDBJ databases">
        <authorList>
            <person name="Varghese N."/>
            <person name="Submissions S."/>
        </authorList>
    </citation>
    <scope>NUCLEOTIDE SEQUENCE [LARGE SCALE GENOMIC DNA]</scope>
    <source>
        <strain evidence="4">CECT 8338</strain>
    </source>
</reference>
<proteinExistence type="predicted"/>
<evidence type="ECO:0000256" key="1">
    <source>
        <dbReference type="SAM" id="Phobius"/>
    </source>
</evidence>
<keyword evidence="1" id="KW-0472">Membrane</keyword>
<keyword evidence="4" id="KW-1185">Reference proteome</keyword>
<protein>
    <submittedName>
        <fullName evidence="3">ABC-type uncharacterized transport system, permease component</fullName>
    </submittedName>
</protein>
<dbReference type="GO" id="GO:0017004">
    <property type="term" value="P:cytochrome complex assembly"/>
    <property type="evidence" value="ECO:0007669"/>
    <property type="project" value="InterPro"/>
</dbReference>
<dbReference type="InterPro" id="IPR052372">
    <property type="entry name" value="YpjD/HemX"/>
</dbReference>
<feature type="transmembrane region" description="Helical" evidence="1">
    <location>
        <begin position="6"/>
        <end position="23"/>
    </location>
</feature>
<dbReference type="PANTHER" id="PTHR38034:SF1">
    <property type="entry name" value="INNER MEMBRANE PROTEIN YPJD"/>
    <property type="match status" value="1"/>
</dbReference>
<accession>A0A1H2E8S4</accession>
<dbReference type="Proteomes" id="UP000243924">
    <property type="component" value="Chromosome I"/>
</dbReference>
<feature type="transmembrane region" description="Helical" evidence="1">
    <location>
        <begin position="128"/>
        <end position="155"/>
    </location>
</feature>
<dbReference type="Pfam" id="PF01578">
    <property type="entry name" value="Cytochrom_C_asm"/>
    <property type="match status" value="1"/>
</dbReference>
<feature type="domain" description="Cytochrome c assembly protein" evidence="2">
    <location>
        <begin position="40"/>
        <end position="263"/>
    </location>
</feature>
<keyword evidence="1" id="KW-1133">Transmembrane helix</keyword>
<evidence type="ECO:0000313" key="3">
    <source>
        <dbReference type="EMBL" id="SDT91507.1"/>
    </source>
</evidence>
<dbReference type="PANTHER" id="PTHR38034">
    <property type="entry name" value="INNER MEMBRANE PROTEIN YPJD"/>
    <property type="match status" value="1"/>
</dbReference>
<dbReference type="STRING" id="1434072.SAMN05216210_0461"/>
<sequence>MTALIPSLLAAALYLSGLLYHIHCLRNRQPVRVDLLRGLGLIALLPHAASLYLQLLTAHGLALGFFNAASLIAWLVIAVTLVSSMRAPVTTLLLGLYPMALVTVLLASLQSDQATTLIAGQPGLLVHILLSILAYGILTIAAFQAVLLAVQNYQLKHKHPTRLIRTFPPLQTMERLLFQFLLCGVLLLTLALISGFVFLDSMLAQEVAHKTLLSCLAWVVFSILLWGRHFRGWRGSNAIRWTLAGFLLLMLAYFGSKLVREFLLPF</sequence>
<gene>
    <name evidence="3" type="ORF">SAMN05216210_0461</name>
</gene>
<dbReference type="GO" id="GO:0020037">
    <property type="term" value="F:heme binding"/>
    <property type="evidence" value="ECO:0007669"/>
    <property type="project" value="InterPro"/>
</dbReference>
<dbReference type="AlphaFoldDB" id="A0A1H2E8S4"/>
<dbReference type="RefSeq" id="WP_092383731.1">
    <property type="nucleotide sequence ID" value="NZ_LT629787.1"/>
</dbReference>
<feature type="transmembrane region" description="Helical" evidence="1">
    <location>
        <begin position="61"/>
        <end position="82"/>
    </location>
</feature>
<feature type="transmembrane region" description="Helical" evidence="1">
    <location>
        <begin position="35"/>
        <end position="55"/>
    </location>
</feature>
<feature type="transmembrane region" description="Helical" evidence="1">
    <location>
        <begin position="211"/>
        <end position="227"/>
    </location>
</feature>